<feature type="domain" description="DDHD" evidence="7">
    <location>
        <begin position="701"/>
        <end position="937"/>
    </location>
</feature>
<feature type="compositionally biased region" description="Basic and acidic residues" evidence="6">
    <location>
        <begin position="269"/>
        <end position="285"/>
    </location>
</feature>
<dbReference type="PROSITE" id="PS51043">
    <property type="entry name" value="DDHD"/>
    <property type="match status" value="1"/>
</dbReference>
<proteinExistence type="inferred from homology"/>
<comment type="similarity">
    <text evidence="2">Belongs to the PtdIns transfer protein family. PI transfer class IIA subfamily.</text>
</comment>
<dbReference type="SMART" id="SM01127">
    <property type="entry name" value="DDHD"/>
    <property type="match status" value="1"/>
</dbReference>
<comment type="subcellular location">
    <subcellularLocation>
        <location evidence="1">Endomembrane system</location>
        <topology evidence="1">Peripheral membrane protein</topology>
    </subcellularLocation>
</comment>
<dbReference type="Gene3D" id="3.30.530.20">
    <property type="match status" value="1"/>
</dbReference>
<dbReference type="InterPro" id="IPR023214">
    <property type="entry name" value="HAD_sf"/>
</dbReference>
<evidence type="ECO:0000313" key="8">
    <source>
        <dbReference type="Ensembl" id="ENSLLEP00000004201.1"/>
    </source>
</evidence>
<keyword evidence="4" id="KW-0597">Phosphoprotein</keyword>
<dbReference type="GO" id="GO:0008526">
    <property type="term" value="F:phosphatidylinositol transfer activity"/>
    <property type="evidence" value="ECO:0007669"/>
    <property type="project" value="TreeGrafter"/>
</dbReference>
<dbReference type="SUPFAM" id="SSF56784">
    <property type="entry name" value="HAD-like"/>
    <property type="match status" value="1"/>
</dbReference>
<evidence type="ECO:0000313" key="9">
    <source>
        <dbReference type="Proteomes" id="UP000694569"/>
    </source>
</evidence>
<dbReference type="InterPro" id="IPR023393">
    <property type="entry name" value="START-like_dom_sf"/>
</dbReference>
<evidence type="ECO:0000256" key="5">
    <source>
        <dbReference type="ARBA" id="ARBA00022837"/>
    </source>
</evidence>
<dbReference type="GO" id="GO:0046872">
    <property type="term" value="F:metal ion binding"/>
    <property type="evidence" value="ECO:0007669"/>
    <property type="project" value="InterPro"/>
</dbReference>
<feature type="compositionally biased region" description="Basic and acidic residues" evidence="6">
    <location>
        <begin position="640"/>
        <end position="654"/>
    </location>
</feature>
<name>A0A8C5LYT2_9ANUR</name>
<dbReference type="GO" id="GO:0035091">
    <property type="term" value="F:phosphatidylinositol binding"/>
    <property type="evidence" value="ECO:0007669"/>
    <property type="project" value="TreeGrafter"/>
</dbReference>
<dbReference type="Proteomes" id="UP000694569">
    <property type="component" value="Unplaced"/>
</dbReference>
<dbReference type="GO" id="GO:0005737">
    <property type="term" value="C:cytoplasm"/>
    <property type="evidence" value="ECO:0007669"/>
    <property type="project" value="TreeGrafter"/>
</dbReference>
<dbReference type="Pfam" id="PF24695">
    <property type="entry name" value="PITM1-3"/>
    <property type="match status" value="1"/>
</dbReference>
<feature type="compositionally biased region" description="Basic and acidic residues" evidence="6">
    <location>
        <begin position="1280"/>
        <end position="1301"/>
    </location>
</feature>
<dbReference type="Pfam" id="PF02862">
    <property type="entry name" value="DDHD"/>
    <property type="match status" value="1"/>
</dbReference>
<dbReference type="GO" id="GO:0008525">
    <property type="term" value="F:phosphatidylcholine transporter activity"/>
    <property type="evidence" value="ECO:0007669"/>
    <property type="project" value="TreeGrafter"/>
</dbReference>
<sequence length="1328" mass="148509">MLIKEYRIPLPMTVEEYRIAQLYMIQKKSREETCGEGSGVEILENRPYTDGPGGAGQYTHKVYHIGMHIPSWFRSILPKAALRVEEESWNAYPYTRTRYTCPFVEKFSIDIETFYKSESGELANVFNLSPAEKRQTTLDPIDIVKDPIPPHEYKAEEDPKLYKSFKTKRGPLSDDWIEEQRNNPGRYPIMCAYKLCKVEFRYWGMQSKIERFIHDVGLRKVMVRAHRQAWCWQDEWYGLTIEDIRQLEKETQLMLAQKMAQFSLSENEGEQHGAKESPNEKDSETKAIISIETADEQSGMTESLSGRGLTKQWSTSSRSSRSSKRGASPSRHSISEWRMQSIARDSDESSDDEFFDAHEDLSDNEDVLPKEITKWSSNDLMDKIESTETDDLQDDSYHETAEYTVRSSVERLSIMEDESAQASMQPCKIHVLILVLHGGNILDTGCGDQSSKHGDVNTINSVFDTVMRVHYPAALGHIAVKLVPCPAICSEAFSLVSNLSPYSYDEGCLSNSQDHIPLAALPLLATSSPLYLEAVATVIHRANQVFSDFTRSQEGASFTGQVCLVGDCVGGILGFDALCYSNQTVSESQNSSRRGSVVSVQDTDLLSPGISINSSYCSGGSNLETSRHLSRSNIDIPRSNGEDPKKHLPRKRSDSSTYELDTIKQHQAFLSSLHSSVLRNDPGSRRSSSSTMLDGGNIGKFDFEITDFFLFGSPLGLVLALRKTVIPALDVFQLRPGCQQVYNLFHPADPSASRVEPLLEKKFHLLPPFNVPRYQRFPLGDGNSAVLVEAVQNNPILLMDSSPAVALQRQDGIMETSIPVPVLSCQDTSTDVVQSHGAVFVENASPSSPITAPHFRGYRRASEISIASQVSGMADSYTASNIANIAAKWWGTKRIDYALYCPDALTAFPTVALPHLFHASYWESTDVVSFLLRQVMRHENSSILELVGKEVSVFSPSKPREKWLRKRTHVKLRNVAANHRINDAVANEDGVQTLTGRFMYGPLDMVTLTGEKIDIHIMTQPPAGEWVYFDTEISNSSGRISYVIPDKKRLGIGVYPVKMVVRGDHTFADSYITVLPKGTEFVVFSIDGSFAASVSIMGSDPKVRAGAVDVVRHWQDLGYLIIYVTGRPDMQKQRVVAWLAQHNFPHGIVSFCDGLVHDPLRHKANFLKSLITDVHLKVHAAYGSTKDITVYSSLGLSPLQIYIVGRPTKKLQHQCQFITEGYASHLAQLEYNHRSRPAKNTTRMALRKGSFCLPSQSDFLRKRNHLLRTISTQPTGSTNHKPERTQSQSESDREREKERSQRSMSIAAGCWGRSAATAKLESGVLSQK</sequence>
<keyword evidence="3" id="KW-0488">Methylation</keyword>
<dbReference type="GeneTree" id="ENSGT00940000153849"/>
<dbReference type="InterPro" id="IPR031315">
    <property type="entry name" value="LNS2/PITP"/>
</dbReference>
<dbReference type="GO" id="GO:0012505">
    <property type="term" value="C:endomembrane system"/>
    <property type="evidence" value="ECO:0007669"/>
    <property type="project" value="UniProtKB-SubCell"/>
</dbReference>
<dbReference type="CDD" id="cd08889">
    <property type="entry name" value="SRPBCC_PITPNM1-2_like"/>
    <property type="match status" value="1"/>
</dbReference>
<feature type="region of interest" description="Disordered" evidence="6">
    <location>
        <begin position="264"/>
        <end position="354"/>
    </location>
</feature>
<gene>
    <name evidence="8" type="primary">PITPNM2</name>
</gene>
<dbReference type="Ensembl" id="ENSLLET00000004396.1">
    <property type="protein sequence ID" value="ENSLLEP00000004201.1"/>
    <property type="gene ID" value="ENSLLEG00000002677.1"/>
</dbReference>
<dbReference type="InterPro" id="IPR055261">
    <property type="entry name" value="PI_transfer_N"/>
</dbReference>
<keyword evidence="5" id="KW-0106">Calcium</keyword>
<dbReference type="Pfam" id="PF24694">
    <property type="entry name" value="LNS2_PITM1-3"/>
    <property type="match status" value="1"/>
</dbReference>
<evidence type="ECO:0000256" key="2">
    <source>
        <dbReference type="ARBA" id="ARBA00010316"/>
    </source>
</evidence>
<organism evidence="8 9">
    <name type="scientific">Leptobrachium leishanense</name>
    <name type="common">Leishan spiny toad</name>
    <dbReference type="NCBI Taxonomy" id="445787"/>
    <lineage>
        <taxon>Eukaryota</taxon>
        <taxon>Metazoa</taxon>
        <taxon>Chordata</taxon>
        <taxon>Craniata</taxon>
        <taxon>Vertebrata</taxon>
        <taxon>Euteleostomi</taxon>
        <taxon>Amphibia</taxon>
        <taxon>Batrachia</taxon>
        <taxon>Anura</taxon>
        <taxon>Pelobatoidea</taxon>
        <taxon>Megophryidae</taxon>
        <taxon>Leptobrachium</taxon>
    </lineage>
</organism>
<evidence type="ECO:0000256" key="1">
    <source>
        <dbReference type="ARBA" id="ARBA00004184"/>
    </source>
</evidence>
<dbReference type="Gene3D" id="3.40.50.1000">
    <property type="entry name" value="HAD superfamily/HAD-like"/>
    <property type="match status" value="1"/>
</dbReference>
<dbReference type="InterPro" id="IPR001666">
    <property type="entry name" value="PI_transfer"/>
</dbReference>
<accession>A0A8C5LYT2</accession>
<evidence type="ECO:0000256" key="6">
    <source>
        <dbReference type="SAM" id="MobiDB-lite"/>
    </source>
</evidence>
<evidence type="ECO:0000256" key="3">
    <source>
        <dbReference type="ARBA" id="ARBA00022481"/>
    </source>
</evidence>
<evidence type="ECO:0000259" key="7">
    <source>
        <dbReference type="PROSITE" id="PS51043"/>
    </source>
</evidence>
<dbReference type="FunFam" id="3.40.50.1000:FF:000173">
    <property type="entry name" value="Membrane-associated phosphatidylinositol transfer protein 2"/>
    <property type="match status" value="1"/>
</dbReference>
<feature type="compositionally biased region" description="Polar residues" evidence="6">
    <location>
        <begin position="1269"/>
        <end position="1279"/>
    </location>
</feature>
<reference evidence="8" key="1">
    <citation type="submission" date="2025-08" db="UniProtKB">
        <authorList>
            <consortium name="Ensembl"/>
        </authorList>
    </citation>
    <scope>IDENTIFICATION</scope>
</reference>
<feature type="compositionally biased region" description="Low complexity" evidence="6">
    <location>
        <begin position="314"/>
        <end position="331"/>
    </location>
</feature>
<keyword evidence="9" id="KW-1185">Reference proteome</keyword>
<dbReference type="PANTHER" id="PTHR10658">
    <property type="entry name" value="PHOSPHATIDYLINOSITOL TRANSFER PROTEIN"/>
    <property type="match status" value="1"/>
</dbReference>
<dbReference type="GO" id="GO:0031210">
    <property type="term" value="F:phosphatidylcholine binding"/>
    <property type="evidence" value="ECO:0007669"/>
    <property type="project" value="TreeGrafter"/>
</dbReference>
<dbReference type="InterPro" id="IPR036412">
    <property type="entry name" value="HAD-like_sf"/>
</dbReference>
<dbReference type="PRINTS" id="PR00391">
    <property type="entry name" value="PITRANSFER"/>
</dbReference>
<dbReference type="Pfam" id="PF02121">
    <property type="entry name" value="IP_trans"/>
    <property type="match status" value="1"/>
</dbReference>
<reference evidence="8" key="2">
    <citation type="submission" date="2025-09" db="UniProtKB">
        <authorList>
            <consortium name="Ensembl"/>
        </authorList>
    </citation>
    <scope>IDENTIFICATION</scope>
</reference>
<dbReference type="SUPFAM" id="SSF55961">
    <property type="entry name" value="Bet v1-like"/>
    <property type="match status" value="1"/>
</dbReference>
<feature type="region of interest" description="Disordered" evidence="6">
    <location>
        <begin position="623"/>
        <end position="657"/>
    </location>
</feature>
<dbReference type="SMART" id="SM00775">
    <property type="entry name" value="LNS2"/>
    <property type="match status" value="1"/>
</dbReference>
<dbReference type="FunFam" id="3.30.530.20:FF:000001">
    <property type="entry name" value="Phosphatidylinositol transfer protein membrane associated 2"/>
    <property type="match status" value="1"/>
</dbReference>
<feature type="region of interest" description="Disordered" evidence="6">
    <location>
        <begin position="1269"/>
        <end position="1308"/>
    </location>
</feature>
<dbReference type="InterPro" id="IPR004177">
    <property type="entry name" value="DDHD_dom"/>
</dbReference>
<dbReference type="OrthoDB" id="10053061at2759"/>
<protein>
    <submittedName>
        <fullName evidence="8">Phosphatidylinositol transfer protein membrane associated 2</fullName>
    </submittedName>
</protein>
<dbReference type="PANTHER" id="PTHR10658:SF81">
    <property type="entry name" value="PROTEIN RETINAL DEGENERATION B"/>
    <property type="match status" value="1"/>
</dbReference>
<evidence type="ECO:0000256" key="4">
    <source>
        <dbReference type="ARBA" id="ARBA00022553"/>
    </source>
</evidence>